<accession>A0A173TV97</accession>
<dbReference type="SMART" id="SM00857">
    <property type="entry name" value="Resolvase"/>
    <property type="match status" value="1"/>
</dbReference>
<organism evidence="8 9">
    <name type="scientific">Coprococcus comes</name>
    <dbReference type="NCBI Taxonomy" id="410072"/>
    <lineage>
        <taxon>Bacteria</taxon>
        <taxon>Bacillati</taxon>
        <taxon>Bacillota</taxon>
        <taxon>Clostridia</taxon>
        <taxon>Lachnospirales</taxon>
        <taxon>Lachnospiraceae</taxon>
        <taxon>Coprococcus</taxon>
    </lineage>
</organism>
<dbReference type="PROSITE" id="PS00397">
    <property type="entry name" value="RECOMBINASES_1"/>
    <property type="match status" value="1"/>
</dbReference>
<evidence type="ECO:0000256" key="2">
    <source>
        <dbReference type="ARBA" id="ARBA00023125"/>
    </source>
</evidence>
<keyword evidence="2" id="KW-0238">DNA-binding</keyword>
<dbReference type="RefSeq" id="WP_055157736.1">
    <property type="nucleotide sequence ID" value="NZ_CYXR01000019.1"/>
</dbReference>
<evidence type="ECO:0000256" key="1">
    <source>
        <dbReference type="ARBA" id="ARBA00022908"/>
    </source>
</evidence>
<dbReference type="Proteomes" id="UP000095727">
    <property type="component" value="Unassembled WGS sequence"/>
</dbReference>
<gene>
    <name evidence="8" type="ORF">ERS852574_02459</name>
</gene>
<evidence type="ECO:0000256" key="4">
    <source>
        <dbReference type="PIRSR" id="PIRSR606118-50"/>
    </source>
</evidence>
<dbReference type="InterPro" id="IPR036162">
    <property type="entry name" value="Resolvase-like_N_sf"/>
</dbReference>
<dbReference type="Gene3D" id="3.90.1750.20">
    <property type="entry name" value="Putative Large Serine Recombinase, Chain B, Domain 2"/>
    <property type="match status" value="1"/>
</dbReference>
<dbReference type="InterPro" id="IPR006119">
    <property type="entry name" value="Resolv_N"/>
</dbReference>
<evidence type="ECO:0000313" key="8">
    <source>
        <dbReference type="EMBL" id="CUN06259.1"/>
    </source>
</evidence>
<dbReference type="PROSITE" id="PS51737">
    <property type="entry name" value="RECOMBINASE_DNA_BIND"/>
    <property type="match status" value="1"/>
</dbReference>
<dbReference type="SUPFAM" id="SSF53041">
    <property type="entry name" value="Resolvase-like"/>
    <property type="match status" value="1"/>
</dbReference>
<dbReference type="InterPro" id="IPR025827">
    <property type="entry name" value="Zn_ribbon_recom_dom"/>
</dbReference>
<feature type="domain" description="Resolvase/invertase-type recombinase catalytic" evidence="6">
    <location>
        <begin position="7"/>
        <end position="157"/>
    </location>
</feature>
<dbReference type="InterPro" id="IPR011109">
    <property type="entry name" value="DNA_bind_recombinase_dom"/>
</dbReference>
<dbReference type="AlphaFoldDB" id="A0A173TV97"/>
<sequence>MPSKIERCAIYIRVSTAEQMMHGKSLEAQKQYLTNYAKEHNMTVAGVYADEGKTARKELKKRKAIHSLLEDVKAGKIDVIIFWRIDRWFRNLSDFYKVQEVLDNNNVRWISTSEPGINMETRDGRLQLNVVLSIGQNEVDTTSERIKFVNEASIRQGKLIFGDVNMGYGYKSGIIDGVKRMVKDPDREDTVNAFYRFFFKHHAKGLSMRYIQENYDPDFTWANMRTLLSSEFYKGTYRGIPYCPAYLTESEWNNLQEIQNANVKRAPSGRIYLFSGMINCPICGRRLSARGGSSIINRKTGAKKVYCYYRCNKAFIDHKCSYRHMVSQNLIERYLIDHLEYEYNKFKIKCEKIEKEQEKKKKIQTPEKLQKELERLNLLFQKGRIEWDYYSKEYDRIENELNELLNAAPELEPDYAYLEELLNTDFRTMYYNLTQENRRAFWHSIIREIHLNTDHTVDSVDFL</sequence>
<dbReference type="InterPro" id="IPR038109">
    <property type="entry name" value="DNA_bind_recomb_sf"/>
</dbReference>
<dbReference type="Gene3D" id="3.40.50.1390">
    <property type="entry name" value="Resolvase, N-terminal catalytic domain"/>
    <property type="match status" value="1"/>
</dbReference>
<dbReference type="Pfam" id="PF13408">
    <property type="entry name" value="Zn_ribbon_recom"/>
    <property type="match status" value="1"/>
</dbReference>
<reference evidence="8 9" key="1">
    <citation type="submission" date="2015-09" db="EMBL/GenBank/DDBJ databases">
        <authorList>
            <consortium name="Pathogen Informatics"/>
        </authorList>
    </citation>
    <scope>NUCLEOTIDE SEQUENCE [LARGE SCALE GENOMIC DNA]</scope>
    <source>
        <strain evidence="8 9">2789STDY5834962</strain>
    </source>
</reference>
<keyword evidence="1" id="KW-0229">DNA integration</keyword>
<evidence type="ECO:0000256" key="3">
    <source>
        <dbReference type="ARBA" id="ARBA00023172"/>
    </source>
</evidence>
<feature type="active site" description="O-(5'-phospho-DNA)-serine intermediate" evidence="4 5">
    <location>
        <position position="15"/>
    </location>
</feature>
<dbReference type="CDD" id="cd00338">
    <property type="entry name" value="Ser_Recombinase"/>
    <property type="match status" value="1"/>
</dbReference>
<proteinExistence type="predicted"/>
<evidence type="ECO:0000259" key="6">
    <source>
        <dbReference type="PROSITE" id="PS51736"/>
    </source>
</evidence>
<dbReference type="PANTHER" id="PTHR30461:SF23">
    <property type="entry name" value="DNA RECOMBINASE-RELATED"/>
    <property type="match status" value="1"/>
</dbReference>
<dbReference type="GO" id="GO:0015074">
    <property type="term" value="P:DNA integration"/>
    <property type="evidence" value="ECO:0007669"/>
    <property type="project" value="UniProtKB-KW"/>
</dbReference>
<dbReference type="InterPro" id="IPR006118">
    <property type="entry name" value="Recombinase_CS"/>
</dbReference>
<feature type="domain" description="Recombinase" evidence="7">
    <location>
        <begin position="167"/>
        <end position="265"/>
    </location>
</feature>
<evidence type="ECO:0000259" key="7">
    <source>
        <dbReference type="PROSITE" id="PS51737"/>
    </source>
</evidence>
<dbReference type="GO" id="GO:0000150">
    <property type="term" value="F:DNA strand exchange activity"/>
    <property type="evidence" value="ECO:0007669"/>
    <property type="project" value="InterPro"/>
</dbReference>
<dbReference type="PANTHER" id="PTHR30461">
    <property type="entry name" value="DNA-INVERTASE FROM LAMBDOID PROPHAGE"/>
    <property type="match status" value="1"/>
</dbReference>
<keyword evidence="3" id="KW-0233">DNA recombination</keyword>
<dbReference type="EMBL" id="CYXR01000019">
    <property type="protein sequence ID" value="CUN06259.1"/>
    <property type="molecule type" value="Genomic_DNA"/>
</dbReference>
<evidence type="ECO:0000313" key="9">
    <source>
        <dbReference type="Proteomes" id="UP000095727"/>
    </source>
</evidence>
<evidence type="ECO:0000256" key="5">
    <source>
        <dbReference type="PROSITE-ProRule" id="PRU10137"/>
    </source>
</evidence>
<dbReference type="GO" id="GO:0003677">
    <property type="term" value="F:DNA binding"/>
    <property type="evidence" value="ECO:0007669"/>
    <property type="project" value="UniProtKB-KW"/>
</dbReference>
<dbReference type="PROSITE" id="PS51736">
    <property type="entry name" value="RECOMBINASES_3"/>
    <property type="match status" value="1"/>
</dbReference>
<dbReference type="Pfam" id="PF00239">
    <property type="entry name" value="Resolvase"/>
    <property type="match status" value="1"/>
</dbReference>
<protein>
    <submittedName>
        <fullName evidence="8">Multiple promoter invertase</fullName>
    </submittedName>
</protein>
<name>A0A173TV97_9FIRM</name>
<dbReference type="InterPro" id="IPR050639">
    <property type="entry name" value="SSR_resolvase"/>
</dbReference>